<name>A0A5C3NLD3_9AGAM</name>
<reference evidence="2 3" key="1">
    <citation type="journal article" date="2019" name="Nat. Ecol. Evol.">
        <title>Megaphylogeny resolves global patterns of mushroom evolution.</title>
        <authorList>
            <person name="Varga T."/>
            <person name="Krizsan K."/>
            <person name="Foldi C."/>
            <person name="Dima B."/>
            <person name="Sanchez-Garcia M."/>
            <person name="Sanchez-Ramirez S."/>
            <person name="Szollosi G.J."/>
            <person name="Szarkandi J.G."/>
            <person name="Papp V."/>
            <person name="Albert L."/>
            <person name="Andreopoulos W."/>
            <person name="Angelini C."/>
            <person name="Antonin V."/>
            <person name="Barry K.W."/>
            <person name="Bougher N.L."/>
            <person name="Buchanan P."/>
            <person name="Buyck B."/>
            <person name="Bense V."/>
            <person name="Catcheside P."/>
            <person name="Chovatia M."/>
            <person name="Cooper J."/>
            <person name="Damon W."/>
            <person name="Desjardin D."/>
            <person name="Finy P."/>
            <person name="Geml J."/>
            <person name="Haridas S."/>
            <person name="Hughes K."/>
            <person name="Justo A."/>
            <person name="Karasinski D."/>
            <person name="Kautmanova I."/>
            <person name="Kiss B."/>
            <person name="Kocsube S."/>
            <person name="Kotiranta H."/>
            <person name="LaButti K.M."/>
            <person name="Lechner B.E."/>
            <person name="Liimatainen K."/>
            <person name="Lipzen A."/>
            <person name="Lukacs Z."/>
            <person name="Mihaltcheva S."/>
            <person name="Morgado L.N."/>
            <person name="Niskanen T."/>
            <person name="Noordeloos M.E."/>
            <person name="Ohm R.A."/>
            <person name="Ortiz-Santana B."/>
            <person name="Ovrebo C."/>
            <person name="Racz N."/>
            <person name="Riley R."/>
            <person name="Savchenko A."/>
            <person name="Shiryaev A."/>
            <person name="Soop K."/>
            <person name="Spirin V."/>
            <person name="Szebenyi C."/>
            <person name="Tomsovsky M."/>
            <person name="Tulloss R.E."/>
            <person name="Uehling J."/>
            <person name="Grigoriev I.V."/>
            <person name="Vagvolgyi C."/>
            <person name="Papp T."/>
            <person name="Martin F.M."/>
            <person name="Miettinen O."/>
            <person name="Hibbett D.S."/>
            <person name="Nagy L.G."/>
        </authorList>
    </citation>
    <scope>NUCLEOTIDE SEQUENCE [LARGE SCALE GENOMIC DNA]</scope>
    <source>
        <strain evidence="2 3">OMC1185</strain>
    </source>
</reference>
<evidence type="ECO:0000313" key="3">
    <source>
        <dbReference type="Proteomes" id="UP000305948"/>
    </source>
</evidence>
<sequence>MLYGYSCMPALCDRQAVSAAVRFAVSTGTSMMRRAPQALALGRTTRSPYLCWSRLLVLCPIVFISYILLFSEQ</sequence>
<dbReference type="AlphaFoldDB" id="A0A5C3NLD3"/>
<gene>
    <name evidence="2" type="ORF">OE88DRAFT_1194737</name>
</gene>
<accession>A0A5C3NLD3</accession>
<keyword evidence="1" id="KW-1133">Transmembrane helix</keyword>
<keyword evidence="3" id="KW-1185">Reference proteome</keyword>
<protein>
    <submittedName>
        <fullName evidence="2">Uncharacterized protein</fullName>
    </submittedName>
</protein>
<organism evidence="2 3">
    <name type="scientific">Heliocybe sulcata</name>
    <dbReference type="NCBI Taxonomy" id="5364"/>
    <lineage>
        <taxon>Eukaryota</taxon>
        <taxon>Fungi</taxon>
        <taxon>Dikarya</taxon>
        <taxon>Basidiomycota</taxon>
        <taxon>Agaricomycotina</taxon>
        <taxon>Agaricomycetes</taxon>
        <taxon>Gloeophyllales</taxon>
        <taxon>Gloeophyllaceae</taxon>
        <taxon>Heliocybe</taxon>
    </lineage>
</organism>
<dbReference type="EMBL" id="ML213506">
    <property type="protein sequence ID" value="TFK54431.1"/>
    <property type="molecule type" value="Genomic_DNA"/>
</dbReference>
<keyword evidence="1" id="KW-0472">Membrane</keyword>
<proteinExistence type="predicted"/>
<keyword evidence="1" id="KW-0812">Transmembrane</keyword>
<evidence type="ECO:0000313" key="2">
    <source>
        <dbReference type="EMBL" id="TFK54431.1"/>
    </source>
</evidence>
<evidence type="ECO:0000256" key="1">
    <source>
        <dbReference type="SAM" id="Phobius"/>
    </source>
</evidence>
<feature type="transmembrane region" description="Helical" evidence="1">
    <location>
        <begin position="49"/>
        <end position="69"/>
    </location>
</feature>
<dbReference type="Proteomes" id="UP000305948">
    <property type="component" value="Unassembled WGS sequence"/>
</dbReference>